<feature type="compositionally biased region" description="Polar residues" evidence="5">
    <location>
        <begin position="303"/>
        <end position="312"/>
    </location>
</feature>
<feature type="region of interest" description="Disordered" evidence="5">
    <location>
        <begin position="280"/>
        <end position="312"/>
    </location>
</feature>
<evidence type="ECO:0000313" key="7">
    <source>
        <dbReference type="Proteomes" id="UP001154078"/>
    </source>
</evidence>
<dbReference type="GO" id="GO:0005634">
    <property type="term" value="C:nucleus"/>
    <property type="evidence" value="ECO:0007669"/>
    <property type="project" value="UniProtKB-SubCell"/>
</dbReference>
<dbReference type="PANTHER" id="PTHR45891">
    <property type="entry name" value="ZINC FINGER HOMEOBOX PROTEIN"/>
    <property type="match status" value="1"/>
</dbReference>
<feature type="compositionally biased region" description="Polar residues" evidence="5">
    <location>
        <begin position="280"/>
        <end position="290"/>
    </location>
</feature>
<keyword evidence="4" id="KW-0862">Zinc</keyword>
<dbReference type="Proteomes" id="UP001154078">
    <property type="component" value="Chromosome 1"/>
</dbReference>
<dbReference type="EMBL" id="OV121132">
    <property type="protein sequence ID" value="CAH0547762.1"/>
    <property type="molecule type" value="Genomic_DNA"/>
</dbReference>
<reference evidence="6" key="1">
    <citation type="submission" date="2021-12" db="EMBL/GenBank/DDBJ databases">
        <authorList>
            <person name="King R."/>
        </authorList>
    </citation>
    <scope>NUCLEOTIDE SEQUENCE</scope>
</reference>
<dbReference type="OrthoDB" id="6361927at2759"/>
<dbReference type="InterPro" id="IPR051968">
    <property type="entry name" value="ZnFinger_Homeobox_TR"/>
</dbReference>
<evidence type="ECO:0000256" key="1">
    <source>
        <dbReference type="ARBA" id="ARBA00004123"/>
    </source>
</evidence>
<evidence type="ECO:0000256" key="2">
    <source>
        <dbReference type="ARBA" id="ARBA00022723"/>
    </source>
</evidence>
<proteinExistence type="predicted"/>
<name>A0A9P0ATZ4_BRAAE</name>
<dbReference type="PANTHER" id="PTHR45891:SF3">
    <property type="entry name" value="ZINC FINGER PROTEIN 2"/>
    <property type="match status" value="1"/>
</dbReference>
<dbReference type="GO" id="GO:0046872">
    <property type="term" value="F:metal ion binding"/>
    <property type="evidence" value="ECO:0007669"/>
    <property type="project" value="UniProtKB-KW"/>
</dbReference>
<organism evidence="6 7">
    <name type="scientific">Brassicogethes aeneus</name>
    <name type="common">Rape pollen beetle</name>
    <name type="synonym">Meligethes aeneus</name>
    <dbReference type="NCBI Taxonomy" id="1431903"/>
    <lineage>
        <taxon>Eukaryota</taxon>
        <taxon>Metazoa</taxon>
        <taxon>Ecdysozoa</taxon>
        <taxon>Arthropoda</taxon>
        <taxon>Hexapoda</taxon>
        <taxon>Insecta</taxon>
        <taxon>Pterygota</taxon>
        <taxon>Neoptera</taxon>
        <taxon>Endopterygota</taxon>
        <taxon>Coleoptera</taxon>
        <taxon>Polyphaga</taxon>
        <taxon>Cucujiformia</taxon>
        <taxon>Nitidulidae</taxon>
        <taxon>Meligethinae</taxon>
        <taxon>Brassicogethes</taxon>
    </lineage>
</organism>
<evidence type="ECO:0000256" key="5">
    <source>
        <dbReference type="SAM" id="MobiDB-lite"/>
    </source>
</evidence>
<evidence type="ECO:0000313" key="6">
    <source>
        <dbReference type="EMBL" id="CAH0547762.1"/>
    </source>
</evidence>
<gene>
    <name evidence="6" type="ORF">MELIAE_LOCUS1688</name>
</gene>
<dbReference type="AlphaFoldDB" id="A0A9P0ATZ4"/>
<keyword evidence="3" id="KW-0677">Repeat</keyword>
<protein>
    <submittedName>
        <fullName evidence="6">Uncharacterized protein</fullName>
    </submittedName>
</protein>
<keyword evidence="2" id="KW-0479">Metal-binding</keyword>
<dbReference type="GO" id="GO:0000981">
    <property type="term" value="F:DNA-binding transcription factor activity, RNA polymerase II-specific"/>
    <property type="evidence" value="ECO:0007669"/>
    <property type="project" value="TreeGrafter"/>
</dbReference>
<dbReference type="GO" id="GO:0000978">
    <property type="term" value="F:RNA polymerase II cis-regulatory region sequence-specific DNA binding"/>
    <property type="evidence" value="ECO:0007669"/>
    <property type="project" value="TreeGrafter"/>
</dbReference>
<accession>A0A9P0ATZ4</accession>
<comment type="subcellular location">
    <subcellularLocation>
        <location evidence="1">Nucleus</location>
    </subcellularLocation>
</comment>
<keyword evidence="7" id="KW-1185">Reference proteome</keyword>
<evidence type="ECO:0000256" key="4">
    <source>
        <dbReference type="ARBA" id="ARBA00022833"/>
    </source>
</evidence>
<sequence length="312" mass="34154">MHFNLVLPLKTALEQNPIILKMAKVSMSGTHPHSCPIWHEVSTFSINIFPPPAKRVENKVIRSFDQSIDLLQATYICLCNTPGNDQKIHYAYESSQCDYGPILAAMAKVRGAGGLLLDTGSGPSFLPLPAPVLEQVAAGNSEPGVTTLKLPDSFQKSTDPGVREVDVEVCFVCKKCRLAFPGESPLLTHQRQCFGPSQESRGAFRIVQTGFECKACNRGERFKSLMELRKHCEGAEHQSRPVSSVMPAPSESPLSHEMEDVVNQITLLAARAAQETTPVVVDSNSNSFCQPTEPKRRYLAPNDVSQPLTTGH</sequence>
<evidence type="ECO:0000256" key="3">
    <source>
        <dbReference type="ARBA" id="ARBA00022737"/>
    </source>
</evidence>